<dbReference type="Pfam" id="PF25944">
    <property type="entry name" value="Beta-barrel_RND"/>
    <property type="match status" value="1"/>
</dbReference>
<comment type="similarity">
    <text evidence="1">Belongs to the membrane fusion protein (MFP) (TC 8.A.1) family.</text>
</comment>
<feature type="chain" id="PRO_5043004110" evidence="3">
    <location>
        <begin position="27"/>
        <end position="372"/>
    </location>
</feature>
<dbReference type="Gene3D" id="2.40.30.170">
    <property type="match status" value="1"/>
</dbReference>
<dbReference type="GO" id="GO:0046677">
    <property type="term" value="P:response to antibiotic"/>
    <property type="evidence" value="ECO:0007669"/>
    <property type="project" value="TreeGrafter"/>
</dbReference>
<dbReference type="InterPro" id="IPR006143">
    <property type="entry name" value="RND_pump_MFP"/>
</dbReference>
<feature type="domain" description="Multidrug resistance protein MdtA-like alpha-helical hairpin" evidence="4">
    <location>
        <begin position="103"/>
        <end position="171"/>
    </location>
</feature>
<evidence type="ECO:0000313" key="9">
    <source>
        <dbReference type="Proteomes" id="UP001319104"/>
    </source>
</evidence>
<gene>
    <name evidence="8" type="ORF">KI659_08955</name>
</gene>
<name>A0AAP2CI77_9BACT</name>
<accession>A0AAP2CI77</accession>
<dbReference type="InterPro" id="IPR058624">
    <property type="entry name" value="MdtA-like_HH"/>
</dbReference>
<dbReference type="GO" id="GO:0022857">
    <property type="term" value="F:transmembrane transporter activity"/>
    <property type="evidence" value="ECO:0007669"/>
    <property type="project" value="InterPro"/>
</dbReference>
<keyword evidence="9" id="KW-1185">Reference proteome</keyword>
<dbReference type="NCBIfam" id="TIGR01730">
    <property type="entry name" value="RND_mfp"/>
    <property type="match status" value="1"/>
</dbReference>
<dbReference type="InterPro" id="IPR058626">
    <property type="entry name" value="MdtA-like_b-barrel"/>
</dbReference>
<evidence type="ECO:0000256" key="2">
    <source>
        <dbReference type="SAM" id="Coils"/>
    </source>
</evidence>
<reference evidence="8 9" key="1">
    <citation type="submission" date="2021-05" db="EMBL/GenBank/DDBJ databases">
        <authorList>
            <person name="Zhang Z.D."/>
            <person name="Osman G."/>
        </authorList>
    </citation>
    <scope>NUCLEOTIDE SEQUENCE [LARGE SCALE GENOMIC DNA]</scope>
    <source>
        <strain evidence="8 9">KCTC 32217</strain>
    </source>
</reference>
<dbReference type="PANTHER" id="PTHR30158">
    <property type="entry name" value="ACRA/E-RELATED COMPONENT OF DRUG EFFLUX TRANSPORTER"/>
    <property type="match status" value="1"/>
</dbReference>
<evidence type="ECO:0000259" key="6">
    <source>
        <dbReference type="Pfam" id="PF25944"/>
    </source>
</evidence>
<dbReference type="InterPro" id="IPR058625">
    <property type="entry name" value="MdtA-like_BSH"/>
</dbReference>
<evidence type="ECO:0000256" key="3">
    <source>
        <dbReference type="SAM" id="SignalP"/>
    </source>
</evidence>
<evidence type="ECO:0000259" key="5">
    <source>
        <dbReference type="Pfam" id="PF25917"/>
    </source>
</evidence>
<organism evidence="8 9">
    <name type="scientific">Litoribacter ruber</name>
    <dbReference type="NCBI Taxonomy" id="702568"/>
    <lineage>
        <taxon>Bacteria</taxon>
        <taxon>Pseudomonadati</taxon>
        <taxon>Bacteroidota</taxon>
        <taxon>Cytophagia</taxon>
        <taxon>Cytophagales</taxon>
        <taxon>Cyclobacteriaceae</taxon>
        <taxon>Litoribacter</taxon>
    </lineage>
</organism>
<dbReference type="Pfam" id="PF25917">
    <property type="entry name" value="BSH_RND"/>
    <property type="match status" value="1"/>
</dbReference>
<dbReference type="Gene3D" id="2.40.50.100">
    <property type="match status" value="1"/>
</dbReference>
<dbReference type="Proteomes" id="UP001319104">
    <property type="component" value="Unassembled WGS sequence"/>
</dbReference>
<feature type="signal peptide" evidence="3">
    <location>
        <begin position="1"/>
        <end position="26"/>
    </location>
</feature>
<dbReference type="InterPro" id="IPR058637">
    <property type="entry name" value="YknX-like_C"/>
</dbReference>
<keyword evidence="2" id="KW-0175">Coiled coil</keyword>
<proteinExistence type="inferred from homology"/>
<dbReference type="SUPFAM" id="SSF111369">
    <property type="entry name" value="HlyD-like secretion proteins"/>
    <property type="match status" value="1"/>
</dbReference>
<feature type="coiled-coil region" evidence="2">
    <location>
        <begin position="102"/>
        <end position="167"/>
    </location>
</feature>
<protein>
    <submittedName>
        <fullName evidence="8">Efflux RND transporter periplasmic adaptor subunit</fullName>
    </submittedName>
</protein>
<dbReference type="Pfam" id="PF25989">
    <property type="entry name" value="YknX_C"/>
    <property type="match status" value="1"/>
</dbReference>
<comment type="caution">
    <text evidence="8">The sequence shown here is derived from an EMBL/GenBank/DDBJ whole genome shotgun (WGS) entry which is preliminary data.</text>
</comment>
<evidence type="ECO:0000259" key="4">
    <source>
        <dbReference type="Pfam" id="PF25876"/>
    </source>
</evidence>
<dbReference type="AlphaFoldDB" id="A0AAP2CI77"/>
<dbReference type="Pfam" id="PF25876">
    <property type="entry name" value="HH_MFP_RND"/>
    <property type="match status" value="1"/>
</dbReference>
<feature type="domain" description="YknX-like C-terminal permuted SH3-like" evidence="7">
    <location>
        <begin position="299"/>
        <end position="366"/>
    </location>
</feature>
<keyword evidence="3" id="KW-0732">Signal</keyword>
<dbReference type="RefSeq" id="WP_213945007.1">
    <property type="nucleotide sequence ID" value="NZ_JAHBGI010000001.1"/>
</dbReference>
<evidence type="ECO:0000313" key="8">
    <source>
        <dbReference type="EMBL" id="MBS9524139.1"/>
    </source>
</evidence>
<sequence>MKTTRLYHRIYCLMLLGLLPFLFSCGEEEEEEEPTVVQTVQARKSNVNFTQQYPATVTAVEEVELRADVNGYITGIYIEEGQRVKKGQLLYQIDETRFRARKEQAESQLAIAKANLERAQRDLRRYQALQEEDAIAGQIYDNAVIEVRNAEQEVAAAEANLENARIDLQYASIYAPFDGTIGFSQVREGTLIQPGQTLLNTLSRDEPMGVDFFPEERYLRKFTSLQFSENIEADSVFLLRLPDGQSYPYTGNIRIIDRAVDRNTGTIQIRLSFPNPDFLLRPGLSATLIVKEEESSEVLLVPEQAVQEQMGEFSVYIVENGEARQVKVQTGRKLQGETVILDGLQEGQEVIVKGIQRVSDGAAVRVENQTQR</sequence>
<feature type="domain" description="Multidrug resistance protein MdtA-like beta-barrel" evidence="6">
    <location>
        <begin position="234"/>
        <end position="292"/>
    </location>
</feature>
<evidence type="ECO:0000259" key="7">
    <source>
        <dbReference type="Pfam" id="PF25989"/>
    </source>
</evidence>
<dbReference type="Gene3D" id="1.10.287.470">
    <property type="entry name" value="Helix hairpin bin"/>
    <property type="match status" value="1"/>
</dbReference>
<dbReference type="Gene3D" id="2.40.420.20">
    <property type="match status" value="1"/>
</dbReference>
<dbReference type="GO" id="GO:0005886">
    <property type="term" value="C:plasma membrane"/>
    <property type="evidence" value="ECO:0007669"/>
    <property type="project" value="TreeGrafter"/>
</dbReference>
<dbReference type="EMBL" id="JAHCMY010000004">
    <property type="protein sequence ID" value="MBS9524139.1"/>
    <property type="molecule type" value="Genomic_DNA"/>
</dbReference>
<evidence type="ECO:0000256" key="1">
    <source>
        <dbReference type="ARBA" id="ARBA00009477"/>
    </source>
</evidence>
<feature type="domain" description="Multidrug resistance protein MdtA-like barrel-sandwich hybrid" evidence="5">
    <location>
        <begin position="62"/>
        <end position="199"/>
    </location>
</feature>
<dbReference type="PROSITE" id="PS51257">
    <property type="entry name" value="PROKAR_LIPOPROTEIN"/>
    <property type="match status" value="1"/>
</dbReference>